<name>A0A165CV94_9APHY</name>
<feature type="compositionally biased region" description="Basic residues" evidence="1">
    <location>
        <begin position="184"/>
        <end position="194"/>
    </location>
</feature>
<feature type="compositionally biased region" description="Basic residues" evidence="1">
    <location>
        <begin position="148"/>
        <end position="158"/>
    </location>
</feature>
<gene>
    <name evidence="2" type="ORF">LAESUDRAFT_334055</name>
</gene>
<reference evidence="2 3" key="1">
    <citation type="journal article" date="2016" name="Mol. Biol. Evol.">
        <title>Comparative Genomics of Early-Diverging Mushroom-Forming Fungi Provides Insights into the Origins of Lignocellulose Decay Capabilities.</title>
        <authorList>
            <person name="Nagy L.G."/>
            <person name="Riley R."/>
            <person name="Tritt A."/>
            <person name="Adam C."/>
            <person name="Daum C."/>
            <person name="Floudas D."/>
            <person name="Sun H."/>
            <person name="Yadav J.S."/>
            <person name="Pangilinan J."/>
            <person name="Larsson K.H."/>
            <person name="Matsuura K."/>
            <person name="Barry K."/>
            <person name="Labutti K."/>
            <person name="Kuo R."/>
            <person name="Ohm R.A."/>
            <person name="Bhattacharya S.S."/>
            <person name="Shirouzu T."/>
            <person name="Yoshinaga Y."/>
            <person name="Martin F.M."/>
            <person name="Grigoriev I.V."/>
            <person name="Hibbett D.S."/>
        </authorList>
    </citation>
    <scope>NUCLEOTIDE SEQUENCE [LARGE SCALE GENOMIC DNA]</scope>
    <source>
        <strain evidence="2 3">93-53</strain>
    </source>
</reference>
<keyword evidence="3" id="KW-1185">Reference proteome</keyword>
<evidence type="ECO:0000256" key="1">
    <source>
        <dbReference type="SAM" id="MobiDB-lite"/>
    </source>
</evidence>
<protein>
    <submittedName>
        <fullName evidence="2">Uncharacterized protein</fullName>
    </submittedName>
</protein>
<dbReference type="OrthoDB" id="2596481at2759"/>
<sequence length="264" mass="27603">MSSAVSAESTVPSSDVHSPLSTSSYEALSASGFTSWADSVDAASSSDDEIVFSISSLSSSGVLSQRRARRSPSLSSEDDLVAVPRSQATSDSTSVSSTDVRRTLDELSTAVSSLTLRSAPALATPTATRFNILHAVSAASQESQPARPKGKKVRKTKKAAAAQSSPPNTAQPADASATPNQSAQKKKVKARRERRKAEKKAQRKAARAASATPEHGLGERPIVDDLSEAGDHPGSAAFAAAYQDAVNFITSCVIPQNTFLSWSR</sequence>
<dbReference type="EMBL" id="KV427643">
    <property type="protein sequence ID" value="KZT03489.1"/>
    <property type="molecule type" value="Genomic_DNA"/>
</dbReference>
<feature type="region of interest" description="Disordered" evidence="1">
    <location>
        <begin position="58"/>
        <end position="103"/>
    </location>
</feature>
<dbReference type="RefSeq" id="XP_040761229.1">
    <property type="nucleotide sequence ID" value="XM_040902064.1"/>
</dbReference>
<proteinExistence type="predicted"/>
<feature type="region of interest" description="Disordered" evidence="1">
    <location>
        <begin position="1"/>
        <end position="21"/>
    </location>
</feature>
<dbReference type="Proteomes" id="UP000076871">
    <property type="component" value="Unassembled WGS sequence"/>
</dbReference>
<feature type="compositionally biased region" description="Polar residues" evidence="1">
    <location>
        <begin position="163"/>
        <end position="182"/>
    </location>
</feature>
<evidence type="ECO:0000313" key="2">
    <source>
        <dbReference type="EMBL" id="KZT03489.1"/>
    </source>
</evidence>
<feature type="region of interest" description="Disordered" evidence="1">
    <location>
        <begin position="138"/>
        <end position="233"/>
    </location>
</feature>
<dbReference type="InParanoid" id="A0A165CV94"/>
<organism evidence="2 3">
    <name type="scientific">Laetiporus sulphureus 93-53</name>
    <dbReference type="NCBI Taxonomy" id="1314785"/>
    <lineage>
        <taxon>Eukaryota</taxon>
        <taxon>Fungi</taxon>
        <taxon>Dikarya</taxon>
        <taxon>Basidiomycota</taxon>
        <taxon>Agaricomycotina</taxon>
        <taxon>Agaricomycetes</taxon>
        <taxon>Polyporales</taxon>
        <taxon>Laetiporus</taxon>
    </lineage>
</organism>
<dbReference type="GeneID" id="63819095"/>
<feature type="compositionally biased region" description="Low complexity" evidence="1">
    <location>
        <begin position="89"/>
        <end position="98"/>
    </location>
</feature>
<evidence type="ECO:0000313" key="3">
    <source>
        <dbReference type="Proteomes" id="UP000076871"/>
    </source>
</evidence>
<dbReference type="AlphaFoldDB" id="A0A165CV94"/>
<accession>A0A165CV94</accession>